<dbReference type="InterPro" id="IPR050763">
    <property type="entry name" value="ABC_transporter_ATP-binding"/>
</dbReference>
<dbReference type="Gene3D" id="3.40.50.300">
    <property type="entry name" value="P-loop containing nucleotide triphosphate hydrolases"/>
    <property type="match status" value="1"/>
</dbReference>
<keyword evidence="4 5" id="KW-0067">ATP-binding</keyword>
<comment type="caution">
    <text evidence="5">The sequence shown here is derived from an EMBL/GenBank/DDBJ whole genome shotgun (WGS) entry which is preliminary data.</text>
</comment>
<evidence type="ECO:0000256" key="3">
    <source>
        <dbReference type="ARBA" id="ARBA00022741"/>
    </source>
</evidence>
<keyword evidence="2" id="KW-0813">Transport</keyword>
<evidence type="ECO:0000256" key="1">
    <source>
        <dbReference type="ARBA" id="ARBA00005417"/>
    </source>
</evidence>
<evidence type="ECO:0000256" key="2">
    <source>
        <dbReference type="ARBA" id="ARBA00022448"/>
    </source>
</evidence>
<dbReference type="PANTHER" id="PTHR42711:SF5">
    <property type="entry name" value="ABC TRANSPORTER ATP-BINDING PROTEIN NATA"/>
    <property type="match status" value="1"/>
</dbReference>
<reference evidence="5 6" key="1">
    <citation type="journal article" date="2018" name="Nat. Biotechnol.">
        <title>A standardized bacterial taxonomy based on genome phylogeny substantially revises the tree of life.</title>
        <authorList>
            <person name="Parks D.H."/>
            <person name="Chuvochina M."/>
            <person name="Waite D.W."/>
            <person name="Rinke C."/>
            <person name="Skarshewski A."/>
            <person name="Chaumeil P.A."/>
            <person name="Hugenholtz P."/>
        </authorList>
    </citation>
    <scope>NUCLEOTIDE SEQUENCE [LARGE SCALE GENOMIC DNA]</scope>
    <source>
        <strain evidence="5">UBA9667</strain>
    </source>
</reference>
<sequence>FSLGLDPGYRRLFIEYLREYAKSERKTVFLTSHIIQDMEKLIDDCIILDYGKILIQKSVSELMDTFKKFTFKISDTRISLPADEKFYNPAVYRGNGEVFSFQHMEYVKQYLCKHSIEHSQLKSEKLNLEDIFIGLTGKY</sequence>
<dbReference type="SUPFAM" id="SSF52540">
    <property type="entry name" value="P-loop containing nucleoside triphosphate hydrolases"/>
    <property type="match status" value="1"/>
</dbReference>
<dbReference type="InterPro" id="IPR027417">
    <property type="entry name" value="P-loop_NTPase"/>
</dbReference>
<feature type="non-terminal residue" evidence="5">
    <location>
        <position position="1"/>
    </location>
</feature>
<dbReference type="EMBL" id="DPVG01000292">
    <property type="protein sequence ID" value="HCK24732.1"/>
    <property type="molecule type" value="Genomic_DNA"/>
</dbReference>
<evidence type="ECO:0000313" key="6">
    <source>
        <dbReference type="Proteomes" id="UP000263098"/>
    </source>
</evidence>
<accession>A0A3D2SEP6</accession>
<dbReference type="PANTHER" id="PTHR42711">
    <property type="entry name" value="ABC TRANSPORTER ATP-BINDING PROTEIN"/>
    <property type="match status" value="1"/>
</dbReference>
<keyword evidence="3" id="KW-0547">Nucleotide-binding</keyword>
<dbReference type="AlphaFoldDB" id="A0A3D2SEP6"/>
<protein>
    <submittedName>
        <fullName evidence="5">ABC transporter ATP-binding protein</fullName>
    </submittedName>
</protein>
<dbReference type="GO" id="GO:0005524">
    <property type="term" value="F:ATP binding"/>
    <property type="evidence" value="ECO:0007669"/>
    <property type="project" value="UniProtKB-KW"/>
</dbReference>
<organism evidence="5 6">
    <name type="scientific">Bacteroides graminisolvens</name>
    <dbReference type="NCBI Taxonomy" id="477666"/>
    <lineage>
        <taxon>Bacteria</taxon>
        <taxon>Pseudomonadati</taxon>
        <taxon>Bacteroidota</taxon>
        <taxon>Bacteroidia</taxon>
        <taxon>Bacteroidales</taxon>
        <taxon>Bacteroidaceae</taxon>
        <taxon>Bacteroides</taxon>
    </lineage>
</organism>
<dbReference type="Proteomes" id="UP000263098">
    <property type="component" value="Unassembled WGS sequence"/>
</dbReference>
<name>A0A3D2SEP6_9BACE</name>
<gene>
    <name evidence="5" type="ORF">DHW31_08140</name>
</gene>
<proteinExistence type="inferred from homology"/>
<evidence type="ECO:0000313" key="5">
    <source>
        <dbReference type="EMBL" id="HCK24732.1"/>
    </source>
</evidence>
<comment type="similarity">
    <text evidence="1">Belongs to the ABC transporter superfamily.</text>
</comment>
<evidence type="ECO:0000256" key="4">
    <source>
        <dbReference type="ARBA" id="ARBA00022840"/>
    </source>
</evidence>